<organism evidence="3 4">
    <name type="scientific">Shewanella morhuae</name>
    <dbReference type="NCBI Taxonomy" id="365591"/>
    <lineage>
        <taxon>Bacteria</taxon>
        <taxon>Pseudomonadati</taxon>
        <taxon>Pseudomonadota</taxon>
        <taxon>Gammaproteobacteria</taxon>
        <taxon>Alteromonadales</taxon>
        <taxon>Shewanellaceae</taxon>
        <taxon>Shewanella</taxon>
    </lineage>
</organism>
<name>A0A380B7I4_9GAMM</name>
<feature type="region of interest" description="Disordered" evidence="2">
    <location>
        <begin position="213"/>
        <end position="234"/>
    </location>
</feature>
<keyword evidence="1" id="KW-0802">TPR repeat</keyword>
<reference evidence="3 4" key="1">
    <citation type="submission" date="2018-06" db="EMBL/GenBank/DDBJ databases">
        <authorList>
            <consortium name="Pathogen Informatics"/>
            <person name="Doyle S."/>
        </authorList>
    </citation>
    <scope>NUCLEOTIDE SEQUENCE [LARGE SCALE GENOMIC DNA]</scope>
    <source>
        <strain evidence="3 4">NCTC10736</strain>
    </source>
</reference>
<dbReference type="EMBL" id="UGYV01000001">
    <property type="protein sequence ID" value="SUI93622.1"/>
    <property type="molecule type" value="Genomic_DNA"/>
</dbReference>
<evidence type="ECO:0000313" key="3">
    <source>
        <dbReference type="EMBL" id="SUI93622.1"/>
    </source>
</evidence>
<proteinExistence type="predicted"/>
<dbReference type="Pfam" id="PF05944">
    <property type="entry name" value="Phage_term_smal"/>
    <property type="match status" value="1"/>
</dbReference>
<dbReference type="SMART" id="SM00028">
    <property type="entry name" value="TPR"/>
    <property type="match status" value="1"/>
</dbReference>
<dbReference type="SUPFAM" id="SSF48452">
    <property type="entry name" value="TPR-like"/>
    <property type="match status" value="1"/>
</dbReference>
<feature type="repeat" description="TPR" evidence="1">
    <location>
        <begin position="167"/>
        <end position="200"/>
    </location>
</feature>
<dbReference type="InterPro" id="IPR019734">
    <property type="entry name" value="TPR_rpt"/>
</dbReference>
<protein>
    <submittedName>
        <fullName evidence="3">Phage small terminase subunit</fullName>
    </submittedName>
</protein>
<dbReference type="Gene3D" id="1.25.40.10">
    <property type="entry name" value="Tetratricopeptide repeat domain"/>
    <property type="match status" value="1"/>
</dbReference>
<gene>
    <name evidence="3" type="ORF">NCTC10736_03765</name>
</gene>
<dbReference type="AlphaFoldDB" id="A0A380B7I4"/>
<dbReference type="PROSITE" id="PS50005">
    <property type="entry name" value="TPR"/>
    <property type="match status" value="1"/>
</dbReference>
<dbReference type="RefSeq" id="WP_115407011.1">
    <property type="nucleotide sequence ID" value="NZ_UGYV01000001.1"/>
</dbReference>
<feature type="compositionally biased region" description="Low complexity" evidence="2">
    <location>
        <begin position="221"/>
        <end position="234"/>
    </location>
</feature>
<dbReference type="InterPro" id="IPR011990">
    <property type="entry name" value="TPR-like_helical_dom_sf"/>
</dbReference>
<dbReference type="Proteomes" id="UP000255061">
    <property type="component" value="Unassembled WGS sequence"/>
</dbReference>
<sequence length="234" mass="25879">MTSPAHKRFHGVLAAARGTDSPLSARSENTYELMLMQLTEHRRILKTVQALARKLQAKSQFLPEYDAYIDGTIKGDSGVQDEVFVTVLLWHIDVGNIDRAIELAAYALKHDLVMPDRFERNLACTIAEEIAETAARVIETETPVASSQLKAVLELTAECDMYDEARAKLLRQMGQAFEAEGELTAALDAYQQALALNDKVGVKKFIEKVTRDLKHADKQTTESTEPTESQGSAG</sequence>
<accession>A0A380B7I4</accession>
<evidence type="ECO:0000313" key="4">
    <source>
        <dbReference type="Proteomes" id="UP000255061"/>
    </source>
</evidence>
<dbReference type="GO" id="GO:0004519">
    <property type="term" value="F:endonuclease activity"/>
    <property type="evidence" value="ECO:0007669"/>
    <property type="project" value="InterPro"/>
</dbReference>
<dbReference type="GO" id="GO:0003677">
    <property type="term" value="F:DNA binding"/>
    <property type="evidence" value="ECO:0007669"/>
    <property type="project" value="InterPro"/>
</dbReference>
<evidence type="ECO:0000256" key="1">
    <source>
        <dbReference type="PROSITE-ProRule" id="PRU00339"/>
    </source>
</evidence>
<dbReference type="InterPro" id="IPR010270">
    <property type="entry name" value="Phage_P2_GpM"/>
</dbReference>
<evidence type="ECO:0000256" key="2">
    <source>
        <dbReference type="SAM" id="MobiDB-lite"/>
    </source>
</evidence>